<dbReference type="PANTHER" id="PTHR37835">
    <property type="entry name" value="ALPHA-CLOSTRIPAIN"/>
    <property type="match status" value="1"/>
</dbReference>
<keyword evidence="1" id="KW-0732">Signal</keyword>
<gene>
    <name evidence="2" type="ORF">DXB65_07415</name>
</gene>
<organism evidence="2 3">
    <name type="scientific">Bacteroides oleiciplenus</name>
    <dbReference type="NCBI Taxonomy" id="626931"/>
    <lineage>
        <taxon>Bacteria</taxon>
        <taxon>Pseudomonadati</taxon>
        <taxon>Bacteroidota</taxon>
        <taxon>Bacteroidia</taxon>
        <taxon>Bacteroidales</taxon>
        <taxon>Bacteroidaceae</taxon>
        <taxon>Bacteroides</taxon>
    </lineage>
</organism>
<name>A0A3E5BIB9_9BACE</name>
<dbReference type="AlphaFoldDB" id="A0A3E5BIB9"/>
<dbReference type="EMBL" id="QSUL01000004">
    <property type="protein sequence ID" value="RGN37324.1"/>
    <property type="molecule type" value="Genomic_DNA"/>
</dbReference>
<dbReference type="PANTHER" id="PTHR37835:SF1">
    <property type="entry name" value="ALPHA-CLOSTRIPAIN"/>
    <property type="match status" value="1"/>
</dbReference>
<dbReference type="Pfam" id="PF03415">
    <property type="entry name" value="Peptidase_C11"/>
    <property type="match status" value="1"/>
</dbReference>
<dbReference type="Gene3D" id="3.40.50.11970">
    <property type="match status" value="1"/>
</dbReference>
<dbReference type="PROSITE" id="PS51257">
    <property type="entry name" value="PROKAR_LIPOPROTEIN"/>
    <property type="match status" value="1"/>
</dbReference>
<evidence type="ECO:0000256" key="1">
    <source>
        <dbReference type="SAM" id="SignalP"/>
    </source>
</evidence>
<sequence>MKKLVFLFLILSFFLTSCEKEDTPELPVVQRTVFVYMPWSTNLLSDFQNNIDDMEIAIKKGILKNERVLVFLSTTSKDATLFELQYKDGECIRHTLKTYENPAFTTAAGITSILNDVKSYAPANGYSMIVGCHGFGWIPSSSSTRGIDQRMHWDSQGIYRTRWFGGKEFKTDITTFAKGISDAGLKMEYIMFDDCYMSCVEVAYDLKDVTHYLIGCPTEIMAHGMPYEDMCVYLLGTVDYASICEVFLDFYQNYERMPCGTIGVTDCSELDELATIMKEINSRYTFESSIMGSVQVMDGYLPAIFFDLGDYVTKLCPDRDLLDKLEVQLKRTVPFKSHTEYFFTMAKDVYRGEIIKINAYSGITISDISTNNDTAKKAETAWYKATH</sequence>
<comment type="caution">
    <text evidence="2">The sequence shown here is derived from an EMBL/GenBank/DDBJ whole genome shotgun (WGS) entry which is preliminary data.</text>
</comment>
<dbReference type="Proteomes" id="UP000260983">
    <property type="component" value="Unassembled WGS sequence"/>
</dbReference>
<dbReference type="InterPro" id="IPR005077">
    <property type="entry name" value="Peptidase_C11"/>
</dbReference>
<feature type="signal peptide" evidence="1">
    <location>
        <begin position="1"/>
        <end position="19"/>
    </location>
</feature>
<accession>A0A3E5BIB9</accession>
<reference evidence="2 3" key="1">
    <citation type="submission" date="2018-08" db="EMBL/GenBank/DDBJ databases">
        <title>A genome reference for cultivated species of the human gut microbiota.</title>
        <authorList>
            <person name="Zou Y."/>
            <person name="Xue W."/>
            <person name="Luo G."/>
        </authorList>
    </citation>
    <scope>NUCLEOTIDE SEQUENCE [LARGE SCALE GENOMIC DNA]</scope>
    <source>
        <strain evidence="2 3">OM05-15BH</strain>
    </source>
</reference>
<protein>
    <submittedName>
        <fullName evidence="2">Clostripain family protein</fullName>
    </submittedName>
</protein>
<dbReference type="RefSeq" id="WP_117723805.1">
    <property type="nucleotide sequence ID" value="NZ_QSUL01000004.1"/>
</dbReference>
<proteinExistence type="predicted"/>
<feature type="chain" id="PRO_5017763484" evidence="1">
    <location>
        <begin position="20"/>
        <end position="387"/>
    </location>
</feature>
<evidence type="ECO:0000313" key="2">
    <source>
        <dbReference type="EMBL" id="RGN37324.1"/>
    </source>
</evidence>
<evidence type="ECO:0000313" key="3">
    <source>
        <dbReference type="Proteomes" id="UP000260983"/>
    </source>
</evidence>